<dbReference type="InterPro" id="IPR023296">
    <property type="entry name" value="Glyco_hydro_beta-prop_sf"/>
</dbReference>
<dbReference type="SUPFAM" id="SSF75005">
    <property type="entry name" value="Arabinanase/levansucrase/invertase"/>
    <property type="match status" value="1"/>
</dbReference>
<dbReference type="Gene3D" id="2.115.10.20">
    <property type="entry name" value="Glycosyl hydrolase domain, family 43"/>
    <property type="match status" value="2"/>
</dbReference>
<dbReference type="STRING" id="1798401.A2363_01665"/>
<name>A0A1F6BHD3_9BACT</name>
<dbReference type="AlphaFoldDB" id="A0A1F6BHD3"/>
<dbReference type="EMBL" id="MFKE01000003">
    <property type="protein sequence ID" value="OGG35927.1"/>
    <property type="molecule type" value="Genomic_DNA"/>
</dbReference>
<protein>
    <recommendedName>
        <fullName evidence="3">Glycosyl hydrolase family 32 N-terminal domain-containing protein</fullName>
    </recommendedName>
</protein>
<reference evidence="1 2" key="1">
    <citation type="journal article" date="2016" name="Nat. Commun.">
        <title>Thousands of microbial genomes shed light on interconnected biogeochemical processes in an aquifer system.</title>
        <authorList>
            <person name="Anantharaman K."/>
            <person name="Brown C.T."/>
            <person name="Hug L.A."/>
            <person name="Sharon I."/>
            <person name="Castelle C.J."/>
            <person name="Probst A.J."/>
            <person name="Thomas B.C."/>
            <person name="Singh A."/>
            <person name="Wilkins M.J."/>
            <person name="Karaoz U."/>
            <person name="Brodie E.L."/>
            <person name="Williams K.H."/>
            <person name="Hubbard S.S."/>
            <person name="Banfield J.F."/>
        </authorList>
    </citation>
    <scope>NUCLEOTIDE SEQUENCE [LARGE SCALE GENOMIC DNA]</scope>
</reference>
<evidence type="ECO:0008006" key="3">
    <source>
        <dbReference type="Google" id="ProtNLM"/>
    </source>
</evidence>
<evidence type="ECO:0000313" key="2">
    <source>
        <dbReference type="Proteomes" id="UP000176186"/>
    </source>
</evidence>
<dbReference type="PANTHER" id="PTHR35279">
    <property type="match status" value="1"/>
</dbReference>
<sequence length="310" mass="36123">MKWIKKGRIWKPDKKIWWQQHYAILPTPYLVEDNRIRIFFASTDKNLIGHITFIDVDGDNPSQIIYRHPRPVLGPGEKGMFDEHGVNPCSIVRKNGDLYLFYVGYQRQKTVPYTLFTGLALWNTKKQLFERVKKTPVLDRIDDELFLRSGACVLPDRDSWKIWYVAGSSWIHLNTPAYRNRLMPKYTIQSATSHDLISWKRSPRTALPMPRGDEFGFGRPWVIKDGSMFRMWYSVRYASRGYRLGYAQSTNGDNWVRKDRLMDIDVSSSGWDSQMVCYPAVVKTKRATLLFYNGNHNGKTGFGYATLSDK</sequence>
<dbReference type="PANTHER" id="PTHR35279:SF1">
    <property type="entry name" value="ARABINANASE_LEVANSUCRASE_INVERTASE"/>
    <property type="match status" value="1"/>
</dbReference>
<comment type="caution">
    <text evidence="1">The sequence shown here is derived from an EMBL/GenBank/DDBJ whole genome shotgun (WGS) entry which is preliminary data.</text>
</comment>
<evidence type="ECO:0000313" key="1">
    <source>
        <dbReference type="EMBL" id="OGG35927.1"/>
    </source>
</evidence>
<proteinExistence type="predicted"/>
<gene>
    <name evidence="1" type="ORF">A2363_01665</name>
</gene>
<dbReference type="Proteomes" id="UP000176186">
    <property type="component" value="Unassembled WGS sequence"/>
</dbReference>
<accession>A0A1F6BHD3</accession>
<organism evidence="1 2">
    <name type="scientific">Candidatus Gottesmanbacteria bacterium RIFOXYB1_FULL_47_11</name>
    <dbReference type="NCBI Taxonomy" id="1798401"/>
    <lineage>
        <taxon>Bacteria</taxon>
        <taxon>Candidatus Gottesmaniibacteriota</taxon>
    </lineage>
</organism>